<keyword evidence="1 7" id="KW-0444">Lipid biosynthesis</keyword>
<comment type="catalytic activity">
    <reaction evidence="7">
        <text>a CDP-1,2-diacyl-sn-glycerol + sn-glycerol 3-phosphate = a 1,2-diacyl-sn-glycero-3-phospho-(1'-sn-glycero-3'-phosphate) + CMP + H(+)</text>
        <dbReference type="Rhea" id="RHEA:12593"/>
        <dbReference type="ChEBI" id="CHEBI:15378"/>
        <dbReference type="ChEBI" id="CHEBI:57597"/>
        <dbReference type="ChEBI" id="CHEBI:58332"/>
        <dbReference type="ChEBI" id="CHEBI:60110"/>
        <dbReference type="ChEBI" id="CHEBI:60377"/>
        <dbReference type="EC" id="2.7.8.5"/>
    </reaction>
</comment>
<comment type="subcellular location">
    <subcellularLocation>
        <location evidence="7">Mitochondrion</location>
    </subcellularLocation>
</comment>
<evidence type="ECO:0000256" key="7">
    <source>
        <dbReference type="RuleBase" id="RU365024"/>
    </source>
</evidence>
<dbReference type="EC" id="2.7.8.5" evidence="7"/>
<comment type="caution">
    <text evidence="8">The sequence shown here is derived from an EMBL/GenBank/DDBJ whole genome shotgun (WGS) entry which is preliminary data.</text>
</comment>
<dbReference type="Gene3D" id="3.30.870.10">
    <property type="entry name" value="Endonuclease Chain A"/>
    <property type="match status" value="3"/>
</dbReference>
<sequence>MVSLANIAQSLSGFHIYFSRGLAFHRGYRLSPRVTSFAKSFRQSFVFRFSPALGFVFSPLSKIGLPNENLTPCFPLDGKQIRPIQEPYEFYDQLKTQILAAKERIFLSALYIGSEEKELDQSPADLLAPLVKEFPDQVTISLYHTPDLKGILKIFLPSRFNEGIGLMHIKVYGFDNNLILSGANLSHDYFNNRQDRYMLFTNISNLANYFDDLIKTIATFSYTLKPDKNSFKLVLSNIPDPSSQSRQFKKHASFIMKCFIEKWIKKGDIQEHQLDQFDTIIFPVIQMASLDIRQDENATLYILDTIAKNENWKMFFTSGQMDFIIQKEFPKEYKRSNWTFHAKGLWCYMNGQKWPSLTIIGSSNYGYRSTKRDLEAQVILITTNDFLKKAMHDELNHLRKNTAMVTNETFAQVDRK</sequence>
<name>A0A9N9P3M5_9GLOM</name>
<dbReference type="Proteomes" id="UP000789405">
    <property type="component" value="Unassembled WGS sequence"/>
</dbReference>
<dbReference type="InterPro" id="IPR016270">
    <property type="entry name" value="PGS1"/>
</dbReference>
<keyword evidence="7" id="KW-0067">ATP-binding</keyword>
<dbReference type="GO" id="GO:0005739">
    <property type="term" value="C:mitochondrion"/>
    <property type="evidence" value="ECO:0007669"/>
    <property type="project" value="UniProtKB-SubCell"/>
</dbReference>
<dbReference type="GO" id="GO:0005524">
    <property type="term" value="F:ATP binding"/>
    <property type="evidence" value="ECO:0007669"/>
    <property type="project" value="UniProtKB-KW"/>
</dbReference>
<proteinExistence type="inferred from homology"/>
<evidence type="ECO:0000313" key="8">
    <source>
        <dbReference type="EMBL" id="CAG8788421.1"/>
    </source>
</evidence>
<evidence type="ECO:0000256" key="4">
    <source>
        <dbReference type="ARBA" id="ARBA00023098"/>
    </source>
</evidence>
<dbReference type="GO" id="GO:0008444">
    <property type="term" value="F:CDP-diacylglycerol-glycerol-3-phosphate 3-phosphatidyltransferase activity"/>
    <property type="evidence" value="ECO:0007669"/>
    <property type="project" value="UniProtKB-EC"/>
</dbReference>
<dbReference type="AlphaFoldDB" id="A0A9N9P3M5"/>
<evidence type="ECO:0000256" key="2">
    <source>
        <dbReference type="ARBA" id="ARBA00022679"/>
    </source>
</evidence>
<evidence type="ECO:0000256" key="1">
    <source>
        <dbReference type="ARBA" id="ARBA00022516"/>
    </source>
</evidence>
<comment type="function">
    <text evidence="7">Functions in the biosynthesis of the anionic phospholipids phosphatidylglycerol and cardiolipin.</text>
</comment>
<comment type="similarity">
    <text evidence="7">Belongs to the CDP-alcohol phosphatidyltransferase class-II family.</text>
</comment>
<accession>A0A9N9P3M5</accession>
<keyword evidence="7" id="KW-0496">Mitochondrion</keyword>
<evidence type="ECO:0000256" key="3">
    <source>
        <dbReference type="ARBA" id="ARBA00022737"/>
    </source>
</evidence>
<keyword evidence="2 7" id="KW-0808">Transferase</keyword>
<dbReference type="GO" id="GO:0032049">
    <property type="term" value="P:cardiolipin biosynthetic process"/>
    <property type="evidence" value="ECO:0007669"/>
    <property type="project" value="InterPro"/>
</dbReference>
<dbReference type="EMBL" id="CAJVPY010025555">
    <property type="protein sequence ID" value="CAG8788421.1"/>
    <property type="molecule type" value="Genomic_DNA"/>
</dbReference>
<evidence type="ECO:0000256" key="5">
    <source>
        <dbReference type="ARBA" id="ARBA00023209"/>
    </source>
</evidence>
<organism evidence="8 9">
    <name type="scientific">Dentiscutata erythropus</name>
    <dbReference type="NCBI Taxonomy" id="1348616"/>
    <lineage>
        <taxon>Eukaryota</taxon>
        <taxon>Fungi</taxon>
        <taxon>Fungi incertae sedis</taxon>
        <taxon>Mucoromycota</taxon>
        <taxon>Glomeromycotina</taxon>
        <taxon>Glomeromycetes</taxon>
        <taxon>Diversisporales</taxon>
        <taxon>Gigasporaceae</taxon>
        <taxon>Dentiscutata</taxon>
    </lineage>
</organism>
<keyword evidence="9" id="KW-1185">Reference proteome</keyword>
<evidence type="ECO:0000256" key="6">
    <source>
        <dbReference type="ARBA" id="ARBA00023264"/>
    </source>
</evidence>
<dbReference type="PANTHER" id="PTHR12586:SF1">
    <property type="entry name" value="CDP-DIACYLGLYCEROL--GLYCEROL-3-PHOSPHATE 3-PHOSPHATIDYLTRANSFERASE, MITOCHONDRIAL"/>
    <property type="match status" value="1"/>
</dbReference>
<dbReference type="PANTHER" id="PTHR12586">
    <property type="entry name" value="CDP-DIACYLGLYCEROL--SERINE O-PHOSPHATIDYLTRANSFERASE"/>
    <property type="match status" value="1"/>
</dbReference>
<comment type="pathway">
    <text evidence="7">Phospholipid metabolism; phosphatidylglycerol biosynthesis; phosphatidylglycerol from CDP-diacylglycerol: step 1/2.</text>
</comment>
<feature type="non-terminal residue" evidence="8">
    <location>
        <position position="416"/>
    </location>
</feature>
<keyword evidence="3" id="KW-0677">Repeat</keyword>
<reference evidence="8" key="1">
    <citation type="submission" date="2021-06" db="EMBL/GenBank/DDBJ databases">
        <authorList>
            <person name="Kallberg Y."/>
            <person name="Tangrot J."/>
            <person name="Rosling A."/>
        </authorList>
    </citation>
    <scope>NUCLEOTIDE SEQUENCE</scope>
    <source>
        <strain evidence="8">MA453B</strain>
    </source>
</reference>
<dbReference type="CDD" id="cd09135">
    <property type="entry name" value="PLDc_PGS1_euk_1"/>
    <property type="match status" value="1"/>
</dbReference>
<dbReference type="PIRSF" id="PIRSF000850">
    <property type="entry name" value="Phospholipase_D_PSS"/>
    <property type="match status" value="1"/>
</dbReference>
<dbReference type="SUPFAM" id="SSF56024">
    <property type="entry name" value="Phospholipase D/nuclease"/>
    <property type="match status" value="1"/>
</dbReference>
<keyword evidence="4 7" id="KW-0443">Lipid metabolism</keyword>
<keyword evidence="5 7" id="KW-0594">Phospholipid biosynthesis</keyword>
<dbReference type="OrthoDB" id="10250191at2759"/>
<keyword evidence="7" id="KW-0547">Nucleotide-binding</keyword>
<evidence type="ECO:0000313" key="9">
    <source>
        <dbReference type="Proteomes" id="UP000789405"/>
    </source>
</evidence>
<keyword evidence="6 7" id="KW-1208">Phospholipid metabolism</keyword>
<gene>
    <name evidence="8" type="ORF">DERYTH_LOCUS20904</name>
</gene>
<protein>
    <recommendedName>
        <fullName evidence="7">CDP-diacylglycerol--glycerol-3-phosphate 3-phosphatidyltransferase</fullName>
        <ecNumber evidence="7">2.7.8.5</ecNumber>
    </recommendedName>
</protein>